<reference evidence="1" key="2">
    <citation type="submission" date="2018-10" db="UniProtKB">
        <authorList>
            <consortium name="EnsemblPlants"/>
        </authorList>
    </citation>
    <scope>IDENTIFICATION</scope>
</reference>
<accession>A0A3B6ST75</accession>
<keyword evidence="2" id="KW-1185">Reference proteome</keyword>
<evidence type="ECO:0000313" key="2">
    <source>
        <dbReference type="Proteomes" id="UP000019116"/>
    </source>
</evidence>
<name>A0A3B6ST75_WHEAT</name>
<dbReference type="PANTHER" id="PTHR33085">
    <property type="entry name" value="OS12G0113100 PROTEIN-RELATED"/>
    <property type="match status" value="1"/>
</dbReference>
<protein>
    <recommendedName>
        <fullName evidence="3">DUF295 domain-containing protein</fullName>
    </recommendedName>
</protein>
<sequence>MHARDTCFTFGPSTSPSAQSCCSVFPMLDVRSRGFTFGPGQRHTLNPIYLPVGTKLLFTLSMGAFEMLRLEERRPPPQDRSCGMEWSREDFAHQPFNAYDISSYSVHAEEHTFLVSTKTIDDDATEATFAFDTVKLAWKLLGNWALPFDGRGHFDRRLEAFVGLSKDPGTFGQLCSCQAPNSAYTAGHEGQCAPPPRLLCKEKLFSQDPSHRHVSATLVYMGRESKFCLVECLSIDEDNRQHVNEDDDCPDQALVKEEGDVGLHGCCVYLYRLTTFSLSLDTNGDLTTSGSCRVEFYRVPDATTKSFLAHDPVAFWM</sequence>
<dbReference type="InterPro" id="IPR012871">
    <property type="entry name" value="DUF1668_ORYSA"/>
</dbReference>
<dbReference type="Gramene" id="TraesCS7B02G448400.1">
    <property type="protein sequence ID" value="TraesCS7B02G448400.1.cds1"/>
    <property type="gene ID" value="TraesCS7B02G448400"/>
</dbReference>
<dbReference type="Pfam" id="PF07893">
    <property type="entry name" value="DUF1668"/>
    <property type="match status" value="1"/>
</dbReference>
<dbReference type="PANTHER" id="PTHR33085:SF42">
    <property type="entry name" value="DUF1618 DOMAIN-CONTAINING PROTEIN"/>
    <property type="match status" value="1"/>
</dbReference>
<reference evidence="1" key="1">
    <citation type="submission" date="2018-08" db="EMBL/GenBank/DDBJ databases">
        <authorList>
            <person name="Rossello M."/>
        </authorList>
    </citation>
    <scope>NUCLEOTIDE SEQUENCE [LARGE SCALE GENOMIC DNA]</scope>
    <source>
        <strain evidence="1">cv. Chinese Spring</strain>
    </source>
</reference>
<dbReference type="Proteomes" id="UP000019116">
    <property type="component" value="Chromosome 7B"/>
</dbReference>
<dbReference type="Gramene" id="TraesCS7B03G1209600.1">
    <property type="protein sequence ID" value="TraesCS7B03G1209600.1.CDS1"/>
    <property type="gene ID" value="TraesCS7B03G1209600"/>
</dbReference>
<evidence type="ECO:0008006" key="3">
    <source>
        <dbReference type="Google" id="ProtNLM"/>
    </source>
</evidence>
<dbReference type="Gramene" id="TraesCLE_scaffold_016316_01G000100.1">
    <property type="protein sequence ID" value="TraesCLE_scaffold_016316_01G000100.1"/>
    <property type="gene ID" value="TraesCLE_scaffold_016316_01G000100"/>
</dbReference>
<dbReference type="AlphaFoldDB" id="A0A3B6ST75"/>
<proteinExistence type="predicted"/>
<evidence type="ECO:0000313" key="1">
    <source>
        <dbReference type="EnsemblPlants" id="TraesCS7B02G448400.1.cds1"/>
    </source>
</evidence>
<dbReference type="PROSITE" id="PS51257">
    <property type="entry name" value="PROKAR_LIPOPROTEIN"/>
    <property type="match status" value="1"/>
</dbReference>
<dbReference type="OMA" id="SEELVWM"/>
<dbReference type="OrthoDB" id="590041at2759"/>
<organism evidence="1">
    <name type="scientific">Triticum aestivum</name>
    <name type="common">Wheat</name>
    <dbReference type="NCBI Taxonomy" id="4565"/>
    <lineage>
        <taxon>Eukaryota</taxon>
        <taxon>Viridiplantae</taxon>
        <taxon>Streptophyta</taxon>
        <taxon>Embryophyta</taxon>
        <taxon>Tracheophyta</taxon>
        <taxon>Spermatophyta</taxon>
        <taxon>Magnoliopsida</taxon>
        <taxon>Liliopsida</taxon>
        <taxon>Poales</taxon>
        <taxon>Poaceae</taxon>
        <taxon>BOP clade</taxon>
        <taxon>Pooideae</taxon>
        <taxon>Triticodae</taxon>
        <taxon>Triticeae</taxon>
        <taxon>Triticinae</taxon>
        <taxon>Triticum</taxon>
    </lineage>
</organism>
<dbReference type="EnsemblPlants" id="TraesCS7B02G448400.1">
    <property type="protein sequence ID" value="TraesCS7B02G448400.1.cds1"/>
    <property type="gene ID" value="TraesCS7B02G448400"/>
</dbReference>